<dbReference type="EMBL" id="JAFNEN010002196">
    <property type="protein sequence ID" value="KAG8172972.1"/>
    <property type="molecule type" value="Genomic_DNA"/>
</dbReference>
<proteinExistence type="predicted"/>
<dbReference type="AlphaFoldDB" id="A0AAV6TMF7"/>
<reference evidence="1 2" key="1">
    <citation type="journal article" date="2022" name="Nat. Ecol. Evol.">
        <title>A masculinizing supergene underlies an exaggerated male reproductive morph in a spider.</title>
        <authorList>
            <person name="Hendrickx F."/>
            <person name="De Corte Z."/>
            <person name="Sonet G."/>
            <person name="Van Belleghem S.M."/>
            <person name="Kostlbacher S."/>
            <person name="Vangestel C."/>
        </authorList>
    </citation>
    <scope>NUCLEOTIDE SEQUENCE [LARGE SCALE GENOMIC DNA]</scope>
    <source>
        <strain evidence="1">W744_W776</strain>
    </source>
</reference>
<name>A0AAV6TMF7_9ARAC</name>
<comment type="caution">
    <text evidence="1">The sequence shown here is derived from an EMBL/GenBank/DDBJ whole genome shotgun (WGS) entry which is preliminary data.</text>
</comment>
<protein>
    <submittedName>
        <fullName evidence="1">Uncharacterized protein</fullName>
    </submittedName>
</protein>
<keyword evidence="2" id="KW-1185">Reference proteome</keyword>
<evidence type="ECO:0000313" key="2">
    <source>
        <dbReference type="Proteomes" id="UP000827092"/>
    </source>
</evidence>
<accession>A0AAV6TMF7</accession>
<organism evidence="1 2">
    <name type="scientific">Oedothorax gibbosus</name>
    <dbReference type="NCBI Taxonomy" id="931172"/>
    <lineage>
        <taxon>Eukaryota</taxon>
        <taxon>Metazoa</taxon>
        <taxon>Ecdysozoa</taxon>
        <taxon>Arthropoda</taxon>
        <taxon>Chelicerata</taxon>
        <taxon>Arachnida</taxon>
        <taxon>Araneae</taxon>
        <taxon>Araneomorphae</taxon>
        <taxon>Entelegynae</taxon>
        <taxon>Araneoidea</taxon>
        <taxon>Linyphiidae</taxon>
        <taxon>Erigoninae</taxon>
        <taxon>Oedothorax</taxon>
    </lineage>
</organism>
<gene>
    <name evidence="1" type="ORF">JTE90_016959</name>
</gene>
<evidence type="ECO:0000313" key="1">
    <source>
        <dbReference type="EMBL" id="KAG8172972.1"/>
    </source>
</evidence>
<dbReference type="Proteomes" id="UP000827092">
    <property type="component" value="Unassembled WGS sequence"/>
</dbReference>
<sequence>MPYSTACDLVATATYFQHQDEILPCRLVFTVVRDPKQNYIIEPSKDSLTFSFKDLVCNLNKLRPSFDSKTTKPPLLYPLKQMKESIGRCFYRQYLQDAWHMDKIGCIDLATYHYLAGMLPHVEHLPLSVMDGNLHLLTPGQDPEVLGKKVAERLLMDLKYAGEEAFWDA</sequence>